<keyword evidence="4" id="KW-0391">Immunity</keyword>
<evidence type="ECO:0000256" key="4">
    <source>
        <dbReference type="ARBA" id="ARBA00022859"/>
    </source>
</evidence>
<dbReference type="Pfam" id="PF07686">
    <property type="entry name" value="V-set"/>
    <property type="match status" value="1"/>
</dbReference>
<dbReference type="InParanoid" id="A0A3B1J4M6"/>
<evidence type="ECO:0000256" key="2">
    <source>
        <dbReference type="ARBA" id="ARBA00022475"/>
    </source>
</evidence>
<dbReference type="PANTHER" id="PTHR19433">
    <property type="entry name" value="T-CELL RECEPTOR ALPHA CHAIN V REGION-RELATED"/>
    <property type="match status" value="1"/>
</dbReference>
<keyword evidence="2" id="KW-1003">Cell membrane</keyword>
<proteinExistence type="predicted"/>
<dbReference type="InterPro" id="IPR003598">
    <property type="entry name" value="Ig_sub2"/>
</dbReference>
<dbReference type="GO" id="GO:0005886">
    <property type="term" value="C:plasma membrane"/>
    <property type="evidence" value="ECO:0007669"/>
    <property type="project" value="UniProtKB-SubCell"/>
</dbReference>
<dbReference type="Gene3D" id="2.60.40.10">
    <property type="entry name" value="Immunoglobulins"/>
    <property type="match status" value="1"/>
</dbReference>
<dbReference type="Bgee" id="ENSAMXG00000033361">
    <property type="expression patterns" value="Expressed in mesonephros"/>
</dbReference>
<evidence type="ECO:0000256" key="1">
    <source>
        <dbReference type="ARBA" id="ARBA00004236"/>
    </source>
</evidence>
<dbReference type="Proteomes" id="UP000018467">
    <property type="component" value="Unassembled WGS sequence"/>
</dbReference>
<dbReference type="PROSITE" id="PS50835">
    <property type="entry name" value="IG_LIKE"/>
    <property type="match status" value="1"/>
</dbReference>
<keyword evidence="7" id="KW-0325">Glycoprotein</keyword>
<evidence type="ECO:0000256" key="8">
    <source>
        <dbReference type="SAM" id="SignalP"/>
    </source>
</evidence>
<dbReference type="GO" id="GO:0009617">
    <property type="term" value="P:response to bacterium"/>
    <property type="evidence" value="ECO:0007669"/>
    <property type="project" value="TreeGrafter"/>
</dbReference>
<reference evidence="10" key="3">
    <citation type="submission" date="2025-08" db="UniProtKB">
        <authorList>
            <consortium name="Ensembl"/>
        </authorList>
    </citation>
    <scope>IDENTIFICATION</scope>
</reference>
<feature type="signal peptide" evidence="8">
    <location>
        <begin position="1"/>
        <end position="21"/>
    </location>
</feature>
<dbReference type="Ensembl" id="ENSAMXT00000038418.1">
    <property type="protein sequence ID" value="ENSAMXP00000037183.1"/>
    <property type="gene ID" value="ENSAMXG00000033361.1"/>
</dbReference>
<dbReference type="GeneTree" id="ENSGT00940000177697"/>
<comment type="subcellular location">
    <subcellularLocation>
        <location evidence="1">Cell membrane</location>
    </subcellularLocation>
</comment>
<evidence type="ECO:0000313" key="11">
    <source>
        <dbReference type="Proteomes" id="UP000018467"/>
    </source>
</evidence>
<dbReference type="SMART" id="SM00408">
    <property type="entry name" value="IGc2"/>
    <property type="match status" value="1"/>
</dbReference>
<dbReference type="InterPro" id="IPR003599">
    <property type="entry name" value="Ig_sub"/>
</dbReference>
<dbReference type="SMART" id="SM00409">
    <property type="entry name" value="IG"/>
    <property type="match status" value="1"/>
</dbReference>
<evidence type="ECO:0000313" key="10">
    <source>
        <dbReference type="Ensembl" id="ENSAMXP00000037183.1"/>
    </source>
</evidence>
<dbReference type="InterPro" id="IPR013783">
    <property type="entry name" value="Ig-like_fold"/>
</dbReference>
<evidence type="ECO:0000256" key="3">
    <source>
        <dbReference type="ARBA" id="ARBA00022729"/>
    </source>
</evidence>
<dbReference type="CDD" id="cd00099">
    <property type="entry name" value="IgV"/>
    <property type="match status" value="1"/>
</dbReference>
<reference evidence="11" key="1">
    <citation type="submission" date="2013-03" db="EMBL/GenBank/DDBJ databases">
        <authorList>
            <person name="Jeffery W."/>
            <person name="Warren W."/>
            <person name="Wilson R.K."/>
        </authorList>
    </citation>
    <scope>NUCLEOTIDE SEQUENCE</scope>
    <source>
        <strain evidence="11">female</strain>
    </source>
</reference>
<dbReference type="InterPro" id="IPR036179">
    <property type="entry name" value="Ig-like_dom_sf"/>
</dbReference>
<accession>A0A3B1J4M6</accession>
<keyword evidence="6" id="KW-1015">Disulfide bond</keyword>
<evidence type="ECO:0000256" key="7">
    <source>
        <dbReference type="ARBA" id="ARBA00023180"/>
    </source>
</evidence>
<keyword evidence="5" id="KW-0472">Membrane</keyword>
<dbReference type="AlphaFoldDB" id="A0A3B1J4M6"/>
<dbReference type="InterPro" id="IPR052051">
    <property type="entry name" value="TCR_complex_component"/>
</dbReference>
<dbReference type="PANTHER" id="PTHR19433:SF111">
    <property type="entry name" value="T CELL RECEPTOR ALPHA VARIABLE 4"/>
    <property type="match status" value="1"/>
</dbReference>
<reference evidence="10" key="4">
    <citation type="submission" date="2025-09" db="UniProtKB">
        <authorList>
            <consortium name="Ensembl"/>
        </authorList>
    </citation>
    <scope>IDENTIFICATION</scope>
</reference>
<reference evidence="11" key="2">
    <citation type="journal article" date="2014" name="Nat. Commun.">
        <title>The cavefish genome reveals candidate genes for eye loss.</title>
        <authorList>
            <person name="McGaugh S.E."/>
            <person name="Gross J.B."/>
            <person name="Aken B."/>
            <person name="Blin M."/>
            <person name="Borowsky R."/>
            <person name="Chalopin D."/>
            <person name="Hinaux H."/>
            <person name="Jeffery W.R."/>
            <person name="Keene A."/>
            <person name="Ma L."/>
            <person name="Minx P."/>
            <person name="Murphy D."/>
            <person name="O'Quin K.E."/>
            <person name="Retaux S."/>
            <person name="Rohner N."/>
            <person name="Searle S.M."/>
            <person name="Stahl B.A."/>
            <person name="Tabin C."/>
            <person name="Volff J.N."/>
            <person name="Yoshizawa M."/>
            <person name="Warren W.C."/>
        </authorList>
    </citation>
    <scope>NUCLEOTIDE SEQUENCE [LARGE SCALE GENOMIC DNA]</scope>
    <source>
        <strain evidence="11">female</strain>
    </source>
</reference>
<dbReference type="SUPFAM" id="SSF48726">
    <property type="entry name" value="Immunoglobulin"/>
    <property type="match status" value="1"/>
</dbReference>
<evidence type="ECO:0000259" key="9">
    <source>
        <dbReference type="PROSITE" id="PS50835"/>
    </source>
</evidence>
<evidence type="ECO:0000256" key="6">
    <source>
        <dbReference type="ARBA" id="ARBA00023157"/>
    </source>
</evidence>
<keyword evidence="11" id="KW-1185">Reference proteome</keyword>
<organism evidence="10 11">
    <name type="scientific">Astyanax mexicanus</name>
    <name type="common">Blind cave fish</name>
    <name type="synonym">Astyanax fasciatus mexicanus</name>
    <dbReference type="NCBI Taxonomy" id="7994"/>
    <lineage>
        <taxon>Eukaryota</taxon>
        <taxon>Metazoa</taxon>
        <taxon>Chordata</taxon>
        <taxon>Craniata</taxon>
        <taxon>Vertebrata</taxon>
        <taxon>Euteleostomi</taxon>
        <taxon>Actinopterygii</taxon>
        <taxon>Neopterygii</taxon>
        <taxon>Teleostei</taxon>
        <taxon>Ostariophysi</taxon>
        <taxon>Characiformes</taxon>
        <taxon>Characoidei</taxon>
        <taxon>Acestrorhamphidae</taxon>
        <taxon>Acestrorhamphinae</taxon>
        <taxon>Astyanax</taxon>
    </lineage>
</organism>
<feature type="chain" id="PRO_5017188266" description="Ig-like domain-containing protein" evidence="8">
    <location>
        <begin position="22"/>
        <end position="183"/>
    </location>
</feature>
<keyword evidence="3 8" id="KW-0732">Signal</keyword>
<sequence length="183" mass="20033">MMLPWALVSICRLCVLQEISADLRSVSPGEIITLHCSISTDYEISWFHQNSEQQMKLLVSAARGKLDKSFHTNSSSVSLVIKGVNDTDLGLYYCGGRNYSSLLQFRKPIRCSDSLSRSHSRCLSLSHAVSSSRVLSLALSCCLSLSRADSPFIKLSLAHSCFLSLSHAVSPFLVLSLALSCCL</sequence>
<protein>
    <recommendedName>
        <fullName evidence="9">Ig-like domain-containing protein</fullName>
    </recommendedName>
</protein>
<dbReference type="InterPro" id="IPR013106">
    <property type="entry name" value="Ig_V-set"/>
</dbReference>
<name>A0A3B1J4M6_ASTMX</name>
<dbReference type="InterPro" id="IPR007110">
    <property type="entry name" value="Ig-like_dom"/>
</dbReference>
<evidence type="ECO:0000256" key="5">
    <source>
        <dbReference type="ARBA" id="ARBA00023136"/>
    </source>
</evidence>
<dbReference type="GO" id="GO:0002376">
    <property type="term" value="P:immune system process"/>
    <property type="evidence" value="ECO:0007669"/>
    <property type="project" value="UniProtKB-KW"/>
</dbReference>
<feature type="domain" description="Ig-like" evidence="9">
    <location>
        <begin position="4"/>
        <end position="110"/>
    </location>
</feature>